<evidence type="ECO:0000256" key="5">
    <source>
        <dbReference type="ARBA" id="ARBA00023239"/>
    </source>
</evidence>
<keyword evidence="4" id="KW-0210">Decarboxylase</keyword>
<feature type="domain" description="Uroporphyrinogen decarboxylase (URO-D)" evidence="8">
    <location>
        <begin position="201"/>
        <end position="217"/>
    </location>
</feature>
<accession>A0A167HCX8</accession>
<name>A0A167HCX8_9EUGL</name>
<evidence type="ECO:0000256" key="2">
    <source>
        <dbReference type="ARBA" id="ARBA00009935"/>
    </source>
</evidence>
<dbReference type="InterPro" id="IPR000257">
    <property type="entry name" value="Uroporphyrinogen_deCOase"/>
</dbReference>
<dbReference type="PROSITE" id="PS00906">
    <property type="entry name" value="UROD_1"/>
    <property type="match status" value="1"/>
</dbReference>
<proteinExistence type="evidence at transcript level"/>
<keyword evidence="6" id="KW-0627">Porphyrin biosynthesis</keyword>
<feature type="domain" description="Uroporphyrinogen decarboxylase (URO-D)" evidence="7">
    <location>
        <begin position="43"/>
        <end position="52"/>
    </location>
</feature>
<dbReference type="InterPro" id="IPR006361">
    <property type="entry name" value="Uroporphyrinogen_deCO2ase_HemE"/>
</dbReference>
<dbReference type="PANTHER" id="PTHR21091">
    <property type="entry name" value="METHYLTETRAHYDROFOLATE:HOMOCYSTEINE METHYLTRANSFERASE RELATED"/>
    <property type="match status" value="1"/>
</dbReference>
<dbReference type="GO" id="GO:0006782">
    <property type="term" value="P:protoporphyrinogen IX biosynthetic process"/>
    <property type="evidence" value="ECO:0007669"/>
    <property type="project" value="UniProtKB-UniPathway"/>
</dbReference>
<dbReference type="CDD" id="cd00717">
    <property type="entry name" value="URO-D"/>
    <property type="match status" value="1"/>
</dbReference>
<reference evidence="9" key="1">
    <citation type="journal article" date="2016" name="BMC Evol. Biol.">
        <title>Heme pathway evolution in kinetoplastid protists.</title>
        <authorList>
            <person name="Cenci U."/>
            <person name="Moog D."/>
            <person name="Curtis B.A."/>
            <person name="Tanifuji G."/>
            <person name="Eme L."/>
            <person name="Lukes J."/>
            <person name="Archibald J.M."/>
        </authorList>
    </citation>
    <scope>NUCLEOTIDE SEQUENCE</scope>
    <source>
        <strain evidence="9">SMB-60</strain>
    </source>
</reference>
<dbReference type="Gene3D" id="3.20.20.210">
    <property type="match status" value="1"/>
</dbReference>
<dbReference type="UniPathway" id="UPA00251">
    <property type="reaction ID" value="UER00321"/>
</dbReference>
<evidence type="ECO:0000259" key="7">
    <source>
        <dbReference type="PROSITE" id="PS00906"/>
    </source>
</evidence>
<evidence type="ECO:0000256" key="3">
    <source>
        <dbReference type="ARBA" id="ARBA00012288"/>
    </source>
</evidence>
<dbReference type="GO" id="GO:0004853">
    <property type="term" value="F:uroporphyrinogen decarboxylase activity"/>
    <property type="evidence" value="ECO:0007669"/>
    <property type="project" value="UniProtKB-EC"/>
</dbReference>
<comment type="pathway">
    <text evidence="1">Porphyrin-containing compound metabolism; protoporphyrin-IX biosynthesis; coproporphyrinogen-III from 5-aminolevulinate: step 4/4.</text>
</comment>
<keyword evidence="5" id="KW-0456">Lyase</keyword>
<dbReference type="PANTHER" id="PTHR21091:SF169">
    <property type="entry name" value="UROPORPHYRINOGEN DECARBOXYLASE"/>
    <property type="match status" value="1"/>
</dbReference>
<sequence>MSLNINLSTKEHRNSEYVDRDLPIIKNDTIIRAAKGETCSHIPVWLMRQAGRYLPEYLSFTKDKDFFSVCRNSAWACEVTLQPIIRYNLDAAIIFSDILVLPQALGWNFVMVPQQGPKCTNPLKTIENLGSFVETISGFLDLDSKNKVLSLYSSHDDQFISELQRNISFSLCDKIVANSLGYVCDAIHVTRKALSGRVPLIGFCGAPWTLFTYITEGGGSKLYSNAKRWLYAHTEFAHCIFGVLTGCIAAFLIRQIDAGASLVQVFESHGGELPKDMFEEFCTPYLAQIARTVKYHRPHVPIMLFCKGCVDHRLGGEQLYDVLSIDAKNSIADVAHHANGKFSVQGNFETAALHLPTGSLTAKIEQMIQNISDATSSLDKIPRRYIANLGHGVTPDIDPKAVEHFIETVHAFCNNKYKSLE</sequence>
<comment type="similarity">
    <text evidence="2">Belongs to the uroporphyrinogen decarboxylase family.</text>
</comment>
<organism evidence="9">
    <name type="scientific">Perkinsela sp. SMB-60</name>
    <dbReference type="NCBI Taxonomy" id="1840652"/>
    <lineage>
        <taxon>Eukaryota</taxon>
        <taxon>Discoba</taxon>
        <taxon>Euglenozoa</taxon>
        <taxon>Kinetoplastea</taxon>
        <taxon>Prokinetoplastina</taxon>
        <taxon>Ichthyobodonidae</taxon>
        <taxon>Perkinsela</taxon>
    </lineage>
</organism>
<evidence type="ECO:0000256" key="1">
    <source>
        <dbReference type="ARBA" id="ARBA00004804"/>
    </source>
</evidence>
<protein>
    <recommendedName>
        <fullName evidence="3">uroporphyrinogen decarboxylase</fullName>
        <ecNumber evidence="3">4.1.1.37</ecNumber>
    </recommendedName>
</protein>
<evidence type="ECO:0000313" key="9">
    <source>
        <dbReference type="EMBL" id="ANB27663.1"/>
    </source>
</evidence>
<evidence type="ECO:0000256" key="6">
    <source>
        <dbReference type="ARBA" id="ARBA00023244"/>
    </source>
</evidence>
<dbReference type="AlphaFoldDB" id="A0A167HCX8"/>
<dbReference type="PROSITE" id="PS00907">
    <property type="entry name" value="UROD_2"/>
    <property type="match status" value="1"/>
</dbReference>
<dbReference type="InterPro" id="IPR038071">
    <property type="entry name" value="UROD/MetE-like_sf"/>
</dbReference>
<dbReference type="EC" id="4.1.1.37" evidence="3"/>
<evidence type="ECO:0000256" key="4">
    <source>
        <dbReference type="ARBA" id="ARBA00022793"/>
    </source>
</evidence>
<evidence type="ECO:0000259" key="8">
    <source>
        <dbReference type="PROSITE" id="PS00907"/>
    </source>
</evidence>
<dbReference type="EMBL" id="KU609017">
    <property type="protein sequence ID" value="ANB27663.1"/>
    <property type="molecule type" value="mRNA"/>
</dbReference>
<dbReference type="Pfam" id="PF01208">
    <property type="entry name" value="URO-D"/>
    <property type="match status" value="2"/>
</dbReference>
<dbReference type="SUPFAM" id="SSF51726">
    <property type="entry name" value="UROD/MetE-like"/>
    <property type="match status" value="1"/>
</dbReference>
<dbReference type="GO" id="GO:0005829">
    <property type="term" value="C:cytosol"/>
    <property type="evidence" value="ECO:0007669"/>
    <property type="project" value="TreeGrafter"/>
</dbReference>